<dbReference type="AlphaFoldDB" id="A0A0F9A2P2"/>
<accession>A0A0F9A2P2</accession>
<evidence type="ECO:0000313" key="1">
    <source>
        <dbReference type="EMBL" id="KKL03834.1"/>
    </source>
</evidence>
<feature type="non-terminal residue" evidence="1">
    <location>
        <position position="74"/>
    </location>
</feature>
<reference evidence="1" key="1">
    <citation type="journal article" date="2015" name="Nature">
        <title>Complex archaea that bridge the gap between prokaryotes and eukaryotes.</title>
        <authorList>
            <person name="Spang A."/>
            <person name="Saw J.H."/>
            <person name="Jorgensen S.L."/>
            <person name="Zaremba-Niedzwiedzka K."/>
            <person name="Martijn J."/>
            <person name="Lind A.E."/>
            <person name="van Eijk R."/>
            <person name="Schleper C."/>
            <person name="Guy L."/>
            <person name="Ettema T.J."/>
        </authorList>
    </citation>
    <scope>NUCLEOTIDE SEQUENCE</scope>
</reference>
<proteinExistence type="predicted"/>
<comment type="caution">
    <text evidence="1">The sequence shown here is derived from an EMBL/GenBank/DDBJ whole genome shotgun (WGS) entry which is preliminary data.</text>
</comment>
<organism evidence="1">
    <name type="scientific">marine sediment metagenome</name>
    <dbReference type="NCBI Taxonomy" id="412755"/>
    <lineage>
        <taxon>unclassified sequences</taxon>
        <taxon>metagenomes</taxon>
        <taxon>ecological metagenomes</taxon>
    </lineage>
</organism>
<name>A0A0F9A2P2_9ZZZZ</name>
<protein>
    <submittedName>
        <fullName evidence="1">Uncharacterized protein</fullName>
    </submittedName>
</protein>
<dbReference type="EMBL" id="LAZR01044774">
    <property type="protein sequence ID" value="KKL03834.1"/>
    <property type="molecule type" value="Genomic_DNA"/>
</dbReference>
<sequence length="74" mass="8200">MAEILDTTNYDLVITGRWVESVMGSTEPVMVYEMRGDRPCLDRHAVTHLSAEMVQDAYVDVIAMAASRLAGNLL</sequence>
<gene>
    <name evidence="1" type="ORF">LCGC14_2622190</name>
</gene>